<comment type="caution">
    <text evidence="3">The sequence shown here is derived from an EMBL/GenBank/DDBJ whole genome shotgun (WGS) entry which is preliminary data.</text>
</comment>
<dbReference type="Gene3D" id="2.60.200.40">
    <property type="match status" value="1"/>
</dbReference>
<dbReference type="GO" id="GO:0046512">
    <property type="term" value="P:sphingosine biosynthetic process"/>
    <property type="evidence" value="ECO:0007669"/>
    <property type="project" value="TreeGrafter"/>
</dbReference>
<dbReference type="SMART" id="SM00046">
    <property type="entry name" value="DAGKc"/>
    <property type="match status" value="1"/>
</dbReference>
<keyword evidence="3" id="KW-0808">Transferase</keyword>
<dbReference type="OrthoDB" id="3853857at2759"/>
<evidence type="ECO:0000313" key="4">
    <source>
        <dbReference type="Proteomes" id="UP000785200"/>
    </source>
</evidence>
<keyword evidence="3" id="KW-0418">Kinase</keyword>
<dbReference type="Pfam" id="PF24321">
    <property type="entry name" value="DUF7493"/>
    <property type="match status" value="1"/>
</dbReference>
<organism evidence="3 4">
    <name type="scientific">Hyphodiscus hymeniophilus</name>
    <dbReference type="NCBI Taxonomy" id="353542"/>
    <lineage>
        <taxon>Eukaryota</taxon>
        <taxon>Fungi</taxon>
        <taxon>Dikarya</taxon>
        <taxon>Ascomycota</taxon>
        <taxon>Pezizomycotina</taxon>
        <taxon>Leotiomycetes</taxon>
        <taxon>Helotiales</taxon>
        <taxon>Hyphodiscaceae</taxon>
        <taxon>Hyphodiscus</taxon>
    </lineage>
</organism>
<proteinExistence type="predicted"/>
<dbReference type="InterPro" id="IPR055916">
    <property type="entry name" value="DUF7493"/>
</dbReference>
<feature type="compositionally biased region" description="Low complexity" evidence="1">
    <location>
        <begin position="369"/>
        <end position="378"/>
    </location>
</feature>
<dbReference type="GO" id="GO:0016773">
    <property type="term" value="F:phosphotransferase activity, alcohol group as acceptor"/>
    <property type="evidence" value="ECO:0007669"/>
    <property type="project" value="UniProtKB-ARBA"/>
</dbReference>
<dbReference type="PANTHER" id="PTHR12358:SF31">
    <property type="entry name" value="ACYLGLYCEROL KINASE, MITOCHONDRIAL"/>
    <property type="match status" value="1"/>
</dbReference>
<name>A0A9P7AYB4_9HELO</name>
<dbReference type="InterPro" id="IPR017438">
    <property type="entry name" value="ATP-NAD_kinase_N"/>
</dbReference>
<dbReference type="InterPro" id="IPR016064">
    <property type="entry name" value="NAD/diacylglycerol_kinase_sf"/>
</dbReference>
<feature type="region of interest" description="Disordered" evidence="1">
    <location>
        <begin position="343"/>
        <end position="380"/>
    </location>
</feature>
<dbReference type="AlphaFoldDB" id="A0A9P7AYB4"/>
<protein>
    <submittedName>
        <fullName evidence="3">Sphinganine kinase 5</fullName>
    </submittedName>
</protein>
<dbReference type="GO" id="GO:0005737">
    <property type="term" value="C:cytoplasm"/>
    <property type="evidence" value="ECO:0007669"/>
    <property type="project" value="TreeGrafter"/>
</dbReference>
<reference evidence="3" key="1">
    <citation type="submission" date="2019-07" db="EMBL/GenBank/DDBJ databases">
        <title>Hyphodiscus hymeniophilus genome sequencing and assembly.</title>
        <authorList>
            <person name="Kramer G."/>
            <person name="Nodwell J."/>
        </authorList>
    </citation>
    <scope>NUCLEOTIDE SEQUENCE</scope>
    <source>
        <strain evidence="3">ATCC 34498</strain>
    </source>
</reference>
<dbReference type="Proteomes" id="UP000785200">
    <property type="component" value="Unassembled WGS sequence"/>
</dbReference>
<evidence type="ECO:0000259" key="2">
    <source>
        <dbReference type="PROSITE" id="PS50146"/>
    </source>
</evidence>
<dbReference type="PANTHER" id="PTHR12358">
    <property type="entry name" value="SPHINGOSINE KINASE"/>
    <property type="match status" value="1"/>
</dbReference>
<dbReference type="PROSITE" id="PS50146">
    <property type="entry name" value="DAGK"/>
    <property type="match status" value="1"/>
</dbReference>
<feature type="compositionally biased region" description="Basic and acidic residues" evidence="1">
    <location>
        <begin position="343"/>
        <end position="359"/>
    </location>
</feature>
<keyword evidence="4" id="KW-1185">Reference proteome</keyword>
<dbReference type="EMBL" id="VNKQ01000007">
    <property type="protein sequence ID" value="KAG0649785.1"/>
    <property type="molecule type" value="Genomic_DNA"/>
</dbReference>
<dbReference type="GO" id="GO:0016020">
    <property type="term" value="C:membrane"/>
    <property type="evidence" value="ECO:0007669"/>
    <property type="project" value="TreeGrafter"/>
</dbReference>
<feature type="domain" description="DAGKc" evidence="2">
    <location>
        <begin position="139"/>
        <end position="278"/>
    </location>
</feature>
<dbReference type="InterPro" id="IPR050187">
    <property type="entry name" value="Lipid_Phosphate_FormReg"/>
</dbReference>
<dbReference type="GO" id="GO:0001727">
    <property type="term" value="F:lipid kinase activity"/>
    <property type="evidence" value="ECO:0007669"/>
    <property type="project" value="TreeGrafter"/>
</dbReference>
<dbReference type="Pfam" id="PF00781">
    <property type="entry name" value="DAGK_cat"/>
    <property type="match status" value="1"/>
</dbReference>
<sequence length="518" mass="57345">MTTAAMATDNPFVDPIASFEEHGRDHSFAVDSTLPVGKNASLTLGTDSLIVLDEAFEKRDRTNCCGLWPSGTANTRAIPFYNILWAELQDDELRIDYASPASKTVVRAATLKYPFERQTLEVVHKWIIKLLDRSYGESQRIKRMKVLVNPHSGKGSAEKWYHRDVEPLLIAARCTIDMQKTKYSGEAVEIAEKMDIEAFDVVASCSGDGLPYEVFNGLAKRADAKKALTKIAVVNLPCGSGNAMSWNLNGTDSNSLATLAVIKGIPTPLDLISITQGETRTLSFLSQSVGIVAESDLATENLRWMGGQRFTYGFLVRLWEKALYPCDIAIKVAIDDKPSIKEHYRREKSNHEPASERRGYRNLLDDDASASSGNDDGLPSLRYGTVNDKLPEGWELVPYDRLGNFYCGNMAYMAADSVFFQAALPNDGYMDLVCINGDIPRTTAIKMMLGVENGNFFDMPGVWYRKVLGYRIIPKSKGDGYISIDGERVPFQPFQAEVHKGLGTVLSKSGHMYEAPGL</sequence>
<accession>A0A9P7AYB4</accession>
<dbReference type="Gene3D" id="3.40.50.10330">
    <property type="entry name" value="Probable inorganic polyphosphate/atp-NAD kinase, domain 1"/>
    <property type="match status" value="1"/>
</dbReference>
<evidence type="ECO:0000256" key="1">
    <source>
        <dbReference type="SAM" id="MobiDB-lite"/>
    </source>
</evidence>
<dbReference type="InterPro" id="IPR001206">
    <property type="entry name" value="Diacylglycerol_kinase_cat_dom"/>
</dbReference>
<evidence type="ECO:0000313" key="3">
    <source>
        <dbReference type="EMBL" id="KAG0649785.1"/>
    </source>
</evidence>
<gene>
    <name evidence="3" type="ORF">D0Z07_3849</name>
</gene>
<dbReference type="SUPFAM" id="SSF111331">
    <property type="entry name" value="NAD kinase/diacylglycerol kinase-like"/>
    <property type="match status" value="1"/>
</dbReference>